<gene>
    <name evidence="1" type="ORF">ILYODFUR_003590</name>
</gene>
<sequence>MSSYFYDYMYTNKVPMTFGKEIGHQHHRSSTILNSGNNILFSIFVFCFTQDPHEVIVAEKARFSTLFQYSLVSFTWFRAKDREGLFFFLASLLNNQLAKR</sequence>
<organism evidence="1 2">
    <name type="scientific">Ilyodon furcidens</name>
    <name type="common">goldbreast splitfin</name>
    <dbReference type="NCBI Taxonomy" id="33524"/>
    <lineage>
        <taxon>Eukaryota</taxon>
        <taxon>Metazoa</taxon>
        <taxon>Chordata</taxon>
        <taxon>Craniata</taxon>
        <taxon>Vertebrata</taxon>
        <taxon>Euteleostomi</taxon>
        <taxon>Actinopterygii</taxon>
        <taxon>Neopterygii</taxon>
        <taxon>Teleostei</taxon>
        <taxon>Neoteleostei</taxon>
        <taxon>Acanthomorphata</taxon>
        <taxon>Ovalentaria</taxon>
        <taxon>Atherinomorphae</taxon>
        <taxon>Cyprinodontiformes</taxon>
        <taxon>Goodeidae</taxon>
        <taxon>Ilyodon</taxon>
    </lineage>
</organism>
<accession>A0ABV0TH42</accession>
<keyword evidence="2" id="KW-1185">Reference proteome</keyword>
<evidence type="ECO:0000313" key="2">
    <source>
        <dbReference type="Proteomes" id="UP001482620"/>
    </source>
</evidence>
<name>A0ABV0TH42_9TELE</name>
<comment type="caution">
    <text evidence="1">The sequence shown here is derived from an EMBL/GenBank/DDBJ whole genome shotgun (WGS) entry which is preliminary data.</text>
</comment>
<dbReference type="Proteomes" id="UP001482620">
    <property type="component" value="Unassembled WGS sequence"/>
</dbReference>
<protein>
    <submittedName>
        <fullName evidence="1">Uncharacterized protein</fullName>
    </submittedName>
</protein>
<proteinExistence type="predicted"/>
<evidence type="ECO:0000313" key="1">
    <source>
        <dbReference type="EMBL" id="MEQ2231725.1"/>
    </source>
</evidence>
<dbReference type="EMBL" id="JAHRIQ010034942">
    <property type="protein sequence ID" value="MEQ2231725.1"/>
    <property type="molecule type" value="Genomic_DNA"/>
</dbReference>
<reference evidence="1 2" key="1">
    <citation type="submission" date="2021-06" db="EMBL/GenBank/DDBJ databases">
        <authorList>
            <person name="Palmer J.M."/>
        </authorList>
    </citation>
    <scope>NUCLEOTIDE SEQUENCE [LARGE SCALE GENOMIC DNA]</scope>
    <source>
        <strain evidence="2">if_2019</strain>
        <tissue evidence="1">Muscle</tissue>
    </source>
</reference>